<evidence type="ECO:0000256" key="19">
    <source>
        <dbReference type="SAM" id="SignalP"/>
    </source>
</evidence>
<evidence type="ECO:0000256" key="12">
    <source>
        <dbReference type="ARBA" id="ARBA00023006"/>
    </source>
</evidence>
<reference evidence="21" key="1">
    <citation type="submission" date="2021-07" db="EMBL/GenBank/DDBJ databases">
        <authorList>
            <person name="Durling M."/>
        </authorList>
    </citation>
    <scope>NUCLEOTIDE SEQUENCE</scope>
</reference>
<comment type="similarity">
    <text evidence="5">Belongs to the ATG27 family.</text>
</comment>
<evidence type="ECO:0000313" key="22">
    <source>
        <dbReference type="Proteomes" id="UP000696280"/>
    </source>
</evidence>
<organism evidence="21 22">
    <name type="scientific">Hymenoscyphus fraxineus</name>
    <dbReference type="NCBI Taxonomy" id="746836"/>
    <lineage>
        <taxon>Eukaryota</taxon>
        <taxon>Fungi</taxon>
        <taxon>Dikarya</taxon>
        <taxon>Ascomycota</taxon>
        <taxon>Pezizomycotina</taxon>
        <taxon>Leotiomycetes</taxon>
        <taxon>Helotiales</taxon>
        <taxon>Helotiaceae</taxon>
        <taxon>Hymenoscyphus</taxon>
    </lineage>
</organism>
<dbReference type="PANTHER" id="PTHR15071:SF13">
    <property type="entry name" value="AUTOPHAGY-RELATED PROTEIN 27"/>
    <property type="match status" value="1"/>
</dbReference>
<dbReference type="OrthoDB" id="29460at2759"/>
<evidence type="ECO:0000256" key="4">
    <source>
        <dbReference type="ARBA" id="ARBA00004614"/>
    </source>
</evidence>
<feature type="domain" description="MRH" evidence="20">
    <location>
        <begin position="27"/>
        <end position="234"/>
    </location>
</feature>
<evidence type="ECO:0000256" key="15">
    <source>
        <dbReference type="ARBA" id="ARBA00023136"/>
    </source>
</evidence>
<evidence type="ECO:0000256" key="13">
    <source>
        <dbReference type="ARBA" id="ARBA00023034"/>
    </source>
</evidence>
<accession>A0A9N9PZK9</accession>
<dbReference type="PANTHER" id="PTHR15071">
    <property type="entry name" value="MANNOSE-6-PHOSPHATE RECEPTOR FAMILY MEMBER"/>
    <property type="match status" value="1"/>
</dbReference>
<evidence type="ECO:0000256" key="1">
    <source>
        <dbReference type="ARBA" id="ARBA00004304"/>
    </source>
</evidence>
<evidence type="ECO:0000256" key="2">
    <source>
        <dbReference type="ARBA" id="ARBA00004358"/>
    </source>
</evidence>
<keyword evidence="10" id="KW-0653">Protein transport</keyword>
<evidence type="ECO:0000256" key="5">
    <source>
        <dbReference type="ARBA" id="ARBA00005363"/>
    </source>
</evidence>
<evidence type="ECO:0000256" key="18">
    <source>
        <dbReference type="SAM" id="Phobius"/>
    </source>
</evidence>
<dbReference type="GO" id="GO:0030659">
    <property type="term" value="C:cytoplasmic vesicle membrane"/>
    <property type="evidence" value="ECO:0007669"/>
    <property type="project" value="UniProtKB-SubCell"/>
</dbReference>
<evidence type="ECO:0000313" key="21">
    <source>
        <dbReference type="EMBL" id="CAG8961163.1"/>
    </source>
</evidence>
<dbReference type="PROSITE" id="PS51914">
    <property type="entry name" value="MRH"/>
    <property type="match status" value="1"/>
</dbReference>
<dbReference type="Gene3D" id="2.70.130.10">
    <property type="entry name" value="Mannose-6-phosphate receptor binding domain"/>
    <property type="match status" value="1"/>
</dbReference>
<evidence type="ECO:0000256" key="11">
    <source>
        <dbReference type="ARBA" id="ARBA00022989"/>
    </source>
</evidence>
<keyword evidence="8 18" id="KW-0812">Transmembrane</keyword>
<evidence type="ECO:0000256" key="6">
    <source>
        <dbReference type="ARBA" id="ARBA00013776"/>
    </source>
</evidence>
<feature type="signal peptide" evidence="19">
    <location>
        <begin position="1"/>
        <end position="23"/>
    </location>
</feature>
<keyword evidence="7" id="KW-0813">Transport</keyword>
<dbReference type="InterPro" id="IPR009011">
    <property type="entry name" value="Man6P_isomerase_rcpt-bd_dom_sf"/>
</dbReference>
<keyword evidence="11 18" id="KW-1133">Transmembrane helix</keyword>
<dbReference type="SUPFAM" id="SSF50911">
    <property type="entry name" value="Mannose 6-phosphate receptor domain"/>
    <property type="match status" value="1"/>
</dbReference>
<keyword evidence="22" id="KW-1185">Reference proteome</keyword>
<dbReference type="Proteomes" id="UP000696280">
    <property type="component" value="Unassembled WGS sequence"/>
</dbReference>
<dbReference type="GO" id="GO:0000139">
    <property type="term" value="C:Golgi membrane"/>
    <property type="evidence" value="ECO:0007669"/>
    <property type="project" value="UniProtKB-SubCell"/>
</dbReference>
<evidence type="ECO:0000256" key="9">
    <source>
        <dbReference type="ARBA" id="ARBA00022729"/>
    </source>
</evidence>
<evidence type="ECO:0000256" key="10">
    <source>
        <dbReference type="ARBA" id="ARBA00022927"/>
    </source>
</evidence>
<keyword evidence="12" id="KW-0072">Autophagy</keyword>
<evidence type="ECO:0000256" key="14">
    <source>
        <dbReference type="ARBA" id="ARBA00023128"/>
    </source>
</evidence>
<comment type="caution">
    <text evidence="21">The sequence shown here is derived from an EMBL/GenBank/DDBJ whole genome shotgun (WGS) entry which is preliminary data.</text>
</comment>
<feature type="chain" id="PRO_5040262940" description="Autophagy-related protein 27" evidence="19">
    <location>
        <begin position="24"/>
        <end position="320"/>
    </location>
</feature>
<evidence type="ECO:0000256" key="3">
    <source>
        <dbReference type="ARBA" id="ARBA00004472"/>
    </source>
</evidence>
<evidence type="ECO:0000256" key="17">
    <source>
        <dbReference type="ARBA" id="ARBA00023329"/>
    </source>
</evidence>
<dbReference type="GO" id="GO:0006914">
    <property type="term" value="P:autophagy"/>
    <property type="evidence" value="ECO:0007669"/>
    <property type="project" value="UniProtKB-KW"/>
</dbReference>
<dbReference type="GO" id="GO:0015031">
    <property type="term" value="P:protein transport"/>
    <property type="evidence" value="ECO:0007669"/>
    <property type="project" value="UniProtKB-KW"/>
</dbReference>
<dbReference type="GO" id="GO:0034045">
    <property type="term" value="C:phagophore assembly site membrane"/>
    <property type="evidence" value="ECO:0007669"/>
    <property type="project" value="UniProtKB-SubCell"/>
</dbReference>
<dbReference type="GO" id="GO:0031966">
    <property type="term" value="C:mitochondrial membrane"/>
    <property type="evidence" value="ECO:0007669"/>
    <property type="project" value="UniProtKB-SubCell"/>
</dbReference>
<proteinExistence type="inferred from homology"/>
<dbReference type="Pfam" id="PF09451">
    <property type="entry name" value="ATG27"/>
    <property type="match status" value="1"/>
</dbReference>
<sequence length="320" mass="35721">MRLPSRPVDAAIVSVVLFPLLSAAVNFDCEHIQADGKGFNLKSLAGPYTLSHQADAGNNWLNTTYSIDLCSPLKKKKGGDTKTDCPLNTQICAVEHLIPKDDETKGVFKQTFPIVGDFHEKGRDMDSKFHLLSKQAGHEDSKKEGILLEFGGGLRTEETQKRKQKAIIEFICDKTRTGLEGLISERDLYEESLTKREDAATTPSLIFESYAADKSDASIDVLRLTWKTKEACEDAKEQKDAENRSHWGFFTWFVLIAFLSTAAYLIFGSWLNYNRYGARGWDLLPHGDTIRDVPYLVKDFSRRIVNSIQGGGSRGGYAAV</sequence>
<keyword evidence="14" id="KW-0496">Mitochondrion</keyword>
<keyword evidence="17" id="KW-0968">Cytoplasmic vesicle</keyword>
<dbReference type="InterPro" id="IPR018939">
    <property type="entry name" value="Autophagy-rel_prot_27"/>
</dbReference>
<keyword evidence="13" id="KW-0333">Golgi apparatus</keyword>
<dbReference type="EMBL" id="CAJVRL010000103">
    <property type="protein sequence ID" value="CAG8961163.1"/>
    <property type="molecule type" value="Genomic_DNA"/>
</dbReference>
<keyword evidence="15 18" id="KW-0472">Membrane</keyword>
<gene>
    <name evidence="21" type="ORF">HYFRA_00002706</name>
</gene>
<evidence type="ECO:0000256" key="8">
    <source>
        <dbReference type="ARBA" id="ARBA00022692"/>
    </source>
</evidence>
<dbReference type="AlphaFoldDB" id="A0A9N9PZK9"/>
<evidence type="ECO:0000259" key="20">
    <source>
        <dbReference type="PROSITE" id="PS51914"/>
    </source>
</evidence>
<feature type="transmembrane region" description="Helical" evidence="18">
    <location>
        <begin position="247"/>
        <end position="267"/>
    </location>
</feature>
<dbReference type="InterPro" id="IPR044865">
    <property type="entry name" value="MRH_dom"/>
</dbReference>
<evidence type="ECO:0000256" key="16">
    <source>
        <dbReference type="ARBA" id="ARBA00023157"/>
    </source>
</evidence>
<evidence type="ECO:0000256" key="7">
    <source>
        <dbReference type="ARBA" id="ARBA00022448"/>
    </source>
</evidence>
<protein>
    <recommendedName>
        <fullName evidence="6">Autophagy-related protein 27</fullName>
    </recommendedName>
</protein>
<keyword evidence="9 19" id="KW-0732">Signal</keyword>
<keyword evidence="16" id="KW-1015">Disulfide bond</keyword>
<comment type="subcellular location">
    <subcellularLocation>
        <location evidence="2">Cytoplasmic vesicle membrane</location>
        <topology evidence="2">Single-pass type I membrane protein</topology>
    </subcellularLocation>
    <subcellularLocation>
        <location evidence="4">Golgi apparatus membrane</location>
        <topology evidence="4">Single-pass type I membrane protein</topology>
    </subcellularLocation>
    <subcellularLocation>
        <location evidence="1">Mitochondrion membrane</location>
        <topology evidence="1">Single-pass membrane protein</topology>
    </subcellularLocation>
    <subcellularLocation>
        <location evidence="3">Preautophagosomal structure membrane</location>
        <topology evidence="3">Single-pass type I membrane protein</topology>
    </subcellularLocation>
</comment>
<name>A0A9N9PZK9_9HELO</name>